<evidence type="ECO:0000256" key="1">
    <source>
        <dbReference type="ARBA" id="ARBA00004429"/>
    </source>
</evidence>
<feature type="compositionally biased region" description="Low complexity" evidence="5">
    <location>
        <begin position="330"/>
        <end position="341"/>
    </location>
</feature>
<dbReference type="PROSITE" id="PS50885">
    <property type="entry name" value="HAMP"/>
    <property type="match status" value="1"/>
</dbReference>
<gene>
    <name evidence="6" type="ORF">CCR94_14845</name>
</gene>
<keyword evidence="2" id="KW-0997">Cell inner membrane</keyword>
<dbReference type="Gene3D" id="1.10.8.500">
    <property type="entry name" value="HAMP domain in histidine kinase"/>
    <property type="match status" value="1"/>
</dbReference>
<dbReference type="InterPro" id="IPR004089">
    <property type="entry name" value="MCPsignal_dom"/>
</dbReference>
<keyword evidence="7" id="KW-1185">Reference proteome</keyword>
<feature type="compositionally biased region" description="Polar residues" evidence="5">
    <location>
        <begin position="316"/>
        <end position="329"/>
    </location>
</feature>
<dbReference type="GO" id="GO:0004888">
    <property type="term" value="F:transmembrane signaling receptor activity"/>
    <property type="evidence" value="ECO:0007669"/>
    <property type="project" value="InterPro"/>
</dbReference>
<dbReference type="PROSITE" id="PS50111">
    <property type="entry name" value="CHEMOTAXIS_TRANSDUC_2"/>
    <property type="match status" value="1"/>
</dbReference>
<evidence type="ECO:0000256" key="2">
    <source>
        <dbReference type="ARBA" id="ARBA00022519"/>
    </source>
</evidence>
<dbReference type="PRINTS" id="PR00260">
    <property type="entry name" value="CHEMTRNSDUCR"/>
</dbReference>
<comment type="similarity">
    <text evidence="4">Belongs to the methyl-accepting chemotaxis (MCP) protein family.</text>
</comment>
<protein>
    <recommendedName>
        <fullName evidence="8">Methyl-accepting chemotaxis protein</fullName>
    </recommendedName>
</protein>
<comment type="subcellular location">
    <subcellularLocation>
        <location evidence="1">Cell inner membrane</location>
        <topology evidence="1">Multi-pass membrane protein</topology>
    </subcellularLocation>
</comment>
<dbReference type="Gene3D" id="1.10.287.950">
    <property type="entry name" value="Methyl-accepting chemotaxis protein"/>
    <property type="match status" value="1"/>
</dbReference>
<dbReference type="GO" id="GO:0007165">
    <property type="term" value="P:signal transduction"/>
    <property type="evidence" value="ECO:0007669"/>
    <property type="project" value="UniProtKB-KW"/>
</dbReference>
<dbReference type="InterPro" id="IPR004090">
    <property type="entry name" value="Chemotax_Me-accpt_rcpt"/>
</dbReference>
<accession>A0A2S6N4R2</accession>
<keyword evidence="2" id="KW-1003">Cell membrane</keyword>
<dbReference type="InterPro" id="IPR000727">
    <property type="entry name" value="T_SNARE_dom"/>
</dbReference>
<dbReference type="RefSeq" id="WP_104508639.1">
    <property type="nucleotide sequence ID" value="NZ_JACIGC010000015.1"/>
</dbReference>
<name>A0A2S6N4R2_9HYPH</name>
<dbReference type="OrthoDB" id="7980437at2"/>
<evidence type="ECO:0000313" key="6">
    <source>
        <dbReference type="EMBL" id="PPQ29600.1"/>
    </source>
</evidence>
<evidence type="ECO:0000256" key="4">
    <source>
        <dbReference type="ARBA" id="ARBA00029447"/>
    </source>
</evidence>
<evidence type="ECO:0000256" key="3">
    <source>
        <dbReference type="ARBA" id="ARBA00023224"/>
    </source>
</evidence>
<dbReference type="AlphaFoldDB" id="A0A2S6N4R2"/>
<reference evidence="6 7" key="1">
    <citation type="journal article" date="2018" name="Arch. Microbiol.">
        <title>New insights into the metabolic potential of the phototrophic purple bacterium Rhodopila globiformis DSM 161(T) from its draft genome sequence and evidence for a vanadium-dependent nitrogenase.</title>
        <authorList>
            <person name="Imhoff J.F."/>
            <person name="Rahn T."/>
            <person name="Kunzel S."/>
            <person name="Neulinger S.C."/>
        </authorList>
    </citation>
    <scope>NUCLEOTIDE SEQUENCE [LARGE SCALE GENOMIC DNA]</scope>
    <source>
        <strain evidence="6 7">DSM 16996</strain>
    </source>
</reference>
<dbReference type="SUPFAM" id="SSF58104">
    <property type="entry name" value="Methyl-accepting chemotaxis protein (MCP) signaling domain"/>
    <property type="match status" value="1"/>
</dbReference>
<dbReference type="PROSITE" id="PS50192">
    <property type="entry name" value="T_SNARE"/>
    <property type="match status" value="1"/>
</dbReference>
<dbReference type="Pfam" id="PF00015">
    <property type="entry name" value="MCPsignal"/>
    <property type="match status" value="1"/>
</dbReference>
<dbReference type="Proteomes" id="UP000239089">
    <property type="component" value="Unassembled WGS sequence"/>
</dbReference>
<keyword evidence="3" id="KW-0807">Transducer</keyword>
<organism evidence="6 7">
    <name type="scientific">Rhodoblastus sphagnicola</name>
    <dbReference type="NCBI Taxonomy" id="333368"/>
    <lineage>
        <taxon>Bacteria</taxon>
        <taxon>Pseudomonadati</taxon>
        <taxon>Pseudomonadota</taxon>
        <taxon>Alphaproteobacteria</taxon>
        <taxon>Hyphomicrobiales</taxon>
        <taxon>Rhodoblastaceae</taxon>
        <taxon>Rhodoblastus</taxon>
    </lineage>
</organism>
<dbReference type="EMBL" id="NHSJ01000089">
    <property type="protein sequence ID" value="PPQ29600.1"/>
    <property type="molecule type" value="Genomic_DNA"/>
</dbReference>
<keyword evidence="2" id="KW-0472">Membrane</keyword>
<dbReference type="SMART" id="SM00283">
    <property type="entry name" value="MA"/>
    <property type="match status" value="1"/>
</dbReference>
<evidence type="ECO:0008006" key="8">
    <source>
        <dbReference type="Google" id="ProtNLM"/>
    </source>
</evidence>
<dbReference type="InterPro" id="IPR003660">
    <property type="entry name" value="HAMP_dom"/>
</dbReference>
<dbReference type="GO" id="GO:0006935">
    <property type="term" value="P:chemotaxis"/>
    <property type="evidence" value="ECO:0007669"/>
    <property type="project" value="InterPro"/>
</dbReference>
<feature type="region of interest" description="Disordered" evidence="5">
    <location>
        <begin position="316"/>
        <end position="341"/>
    </location>
</feature>
<sequence>MRLRLKILPKILLLLSMLALVSLAGTVFSTQKMRLIDDTYGDLIDGSGKANLAIARANRNLVHVDRSIYRLIAEESEDGIQQAVTEIADSSAFFHKQVKAAMSGMPAKAAEIEQIATLFDAAMQKSCADTLALAKSAETANKKAATAAMRDRCDPAMNEVMLSISALTNRILKISDEASEAALAVTNATIHSTYGLVLGGSALVLLLLSLSVFKTITKPLTTLTACMDRLAGGDDAVEIVGRDRFDEIGSIANAVETFRRNAKTKRQTESGEARDRTEKAMARQTAVERLASEFEGAVGSVIESVSNAVSKLESASTGLTKTASSTDQISESAASASKQASRNVQSVAAATEELSSSVNEIASQAFQAKEIAESAVQEANATDTKIHELSKASGQIGEAVKIIADIAQQTNLLALNATIEAARAGEAGRGFAVVATEVKMLASQTAKATEDIGEQIAGIQNATAEAIDAIQAIGTTIAKMSEIASAIAAAVEEQGATTTEISRSIHDTARESEVVASSIQEVSRGAHHTGEASDQVLASAQTLASESARLRAEVSNFLTKVRAA</sequence>
<dbReference type="GO" id="GO:0005886">
    <property type="term" value="C:plasma membrane"/>
    <property type="evidence" value="ECO:0007669"/>
    <property type="project" value="UniProtKB-SubCell"/>
</dbReference>
<evidence type="ECO:0000256" key="5">
    <source>
        <dbReference type="SAM" id="MobiDB-lite"/>
    </source>
</evidence>
<evidence type="ECO:0000313" key="7">
    <source>
        <dbReference type="Proteomes" id="UP000239089"/>
    </source>
</evidence>
<dbReference type="SMART" id="SM00304">
    <property type="entry name" value="HAMP"/>
    <property type="match status" value="1"/>
</dbReference>
<dbReference type="PANTHER" id="PTHR32089:SF112">
    <property type="entry name" value="LYSOZYME-LIKE PROTEIN-RELATED"/>
    <property type="match status" value="1"/>
</dbReference>
<proteinExistence type="inferred from homology"/>
<comment type="caution">
    <text evidence="6">The sequence shown here is derived from an EMBL/GenBank/DDBJ whole genome shotgun (WGS) entry which is preliminary data.</text>
</comment>
<dbReference type="PANTHER" id="PTHR32089">
    <property type="entry name" value="METHYL-ACCEPTING CHEMOTAXIS PROTEIN MCPB"/>
    <property type="match status" value="1"/>
</dbReference>